<dbReference type="EMBL" id="BARU01024259">
    <property type="protein sequence ID" value="GAH48117.1"/>
    <property type="molecule type" value="Genomic_DNA"/>
</dbReference>
<gene>
    <name evidence="1" type="ORF">S03H2_39261</name>
</gene>
<name>X1FT07_9ZZZZ</name>
<proteinExistence type="predicted"/>
<accession>X1FT07</accession>
<protein>
    <submittedName>
        <fullName evidence="1">Uncharacterized protein</fullName>
    </submittedName>
</protein>
<dbReference type="AlphaFoldDB" id="X1FT07"/>
<organism evidence="1">
    <name type="scientific">marine sediment metagenome</name>
    <dbReference type="NCBI Taxonomy" id="412755"/>
    <lineage>
        <taxon>unclassified sequences</taxon>
        <taxon>metagenomes</taxon>
        <taxon>ecological metagenomes</taxon>
    </lineage>
</organism>
<sequence length="36" mass="4042">KCGLSKACGDSCPYLENPNYKSEYRSAPEYKPKEEG</sequence>
<feature type="non-terminal residue" evidence="1">
    <location>
        <position position="1"/>
    </location>
</feature>
<evidence type="ECO:0000313" key="1">
    <source>
        <dbReference type="EMBL" id="GAH48117.1"/>
    </source>
</evidence>
<reference evidence="1" key="1">
    <citation type="journal article" date="2014" name="Front. Microbiol.">
        <title>High frequency of phylogenetically diverse reductive dehalogenase-homologous genes in deep subseafloor sedimentary metagenomes.</title>
        <authorList>
            <person name="Kawai M."/>
            <person name="Futagami T."/>
            <person name="Toyoda A."/>
            <person name="Takaki Y."/>
            <person name="Nishi S."/>
            <person name="Hori S."/>
            <person name="Arai W."/>
            <person name="Tsubouchi T."/>
            <person name="Morono Y."/>
            <person name="Uchiyama I."/>
            <person name="Ito T."/>
            <person name="Fujiyama A."/>
            <person name="Inagaki F."/>
            <person name="Takami H."/>
        </authorList>
    </citation>
    <scope>NUCLEOTIDE SEQUENCE</scope>
    <source>
        <strain evidence="1">Expedition CK06-06</strain>
    </source>
</reference>
<comment type="caution">
    <text evidence="1">The sequence shown here is derived from an EMBL/GenBank/DDBJ whole genome shotgun (WGS) entry which is preliminary data.</text>
</comment>